<dbReference type="InterPro" id="IPR043128">
    <property type="entry name" value="Rev_trsase/Diguanyl_cyclase"/>
</dbReference>
<organism evidence="4 5">
    <name type="scientific">Jeotgalibacillus salarius</name>
    <dbReference type="NCBI Taxonomy" id="546023"/>
    <lineage>
        <taxon>Bacteria</taxon>
        <taxon>Bacillati</taxon>
        <taxon>Bacillota</taxon>
        <taxon>Bacilli</taxon>
        <taxon>Bacillales</taxon>
        <taxon>Caryophanaceae</taxon>
        <taxon>Jeotgalibacillus</taxon>
    </lineage>
</organism>
<feature type="domain" description="EAL" evidence="2">
    <location>
        <begin position="498"/>
        <end position="753"/>
    </location>
</feature>
<dbReference type="InterPro" id="IPR052155">
    <property type="entry name" value="Biofilm_reg_signaling"/>
</dbReference>
<dbReference type="AlphaFoldDB" id="A0A4Y8LCA9"/>
<name>A0A4Y8LCA9_9BACL</name>
<dbReference type="PROSITE" id="PS50887">
    <property type="entry name" value="GGDEF"/>
    <property type="match status" value="1"/>
</dbReference>
<dbReference type="SMART" id="SM00052">
    <property type="entry name" value="EAL"/>
    <property type="match status" value="1"/>
</dbReference>
<accession>A0A4Y8LCA9</accession>
<dbReference type="Gene3D" id="3.20.20.450">
    <property type="entry name" value="EAL domain"/>
    <property type="match status" value="1"/>
</dbReference>
<gene>
    <name evidence="4" type="ORF">E2626_13545</name>
</gene>
<evidence type="ECO:0000313" key="5">
    <source>
        <dbReference type="Proteomes" id="UP000297776"/>
    </source>
</evidence>
<dbReference type="Gene3D" id="3.30.70.270">
    <property type="match status" value="1"/>
</dbReference>
<dbReference type="InterPro" id="IPR007892">
    <property type="entry name" value="CHASE4"/>
</dbReference>
<dbReference type="InterPro" id="IPR001633">
    <property type="entry name" value="EAL_dom"/>
</dbReference>
<dbReference type="CDD" id="cd01948">
    <property type="entry name" value="EAL"/>
    <property type="match status" value="1"/>
</dbReference>
<dbReference type="Proteomes" id="UP000297776">
    <property type="component" value="Unassembled WGS sequence"/>
</dbReference>
<keyword evidence="5" id="KW-1185">Reference proteome</keyword>
<keyword evidence="1" id="KW-1133">Transmembrane helix</keyword>
<feature type="domain" description="GGDEF" evidence="3">
    <location>
        <begin position="355"/>
        <end position="488"/>
    </location>
</feature>
<reference evidence="4 5" key="1">
    <citation type="submission" date="2019-03" db="EMBL/GenBank/DDBJ databases">
        <authorList>
            <person name="Yang Y."/>
        </authorList>
    </citation>
    <scope>NUCLEOTIDE SEQUENCE [LARGE SCALE GENOMIC DNA]</scope>
    <source>
        <strain evidence="4 5">ASL-1</strain>
    </source>
</reference>
<dbReference type="PANTHER" id="PTHR44757">
    <property type="entry name" value="DIGUANYLATE CYCLASE DGCP"/>
    <property type="match status" value="1"/>
</dbReference>
<evidence type="ECO:0000259" key="2">
    <source>
        <dbReference type="PROSITE" id="PS50883"/>
    </source>
</evidence>
<dbReference type="CDD" id="cd01949">
    <property type="entry name" value="GGDEF"/>
    <property type="match status" value="1"/>
</dbReference>
<sequence>MRIRNLAILVLGSFLVLAIMFIQFLMTPLQLEEANEFDQERVERDVERVRNYLIKEQEDLLYQAIDWSAWDETHFYVNGKNSDYVSDNLQPEMIANLQVQLMIFVNEQGEFIHTAGVNRDGTTFNLDQNFLEKISEIEFDNEVFYESHLGEMMMVASHPITRNDFSDPSGYLMMGRVIDGTYLTELSETLSVDIALSSAERTIALEQSDKISGEYIIENLDRSSVLPLSIGADREFYVEKQNNLKKFKTMAAVGFLLIALAVYFLFRQMVLGPIISLASGLRRDDGNLKIGSDRGLFKRLYEVRQLENEFSDMIRDIRQANEEITVMAYHDQLTGLGNRFYLQKNFGSFVKETAQKKAVMFFDLDGFKKVNDTWGHEVGDLLLQEMTARLKGYFDYEDVMLARIGGDEFVAVVSYHQEDYLLTRGEELKNLICQEFRLGSVSAYISASIGISLYPEEGEDLSSLLKKADAAMYEAKADGKNKVLLYKKLVETGKYIQSERLKEDTKSALENGELSLAFQPVFEASGSQMVGTEALLRWHHPEIGHVSPELFIGMMEESGTIHEVGKWVLSEGLKQLSKWHALGHRQLSMSVNFSKKQLFHKEDFLKHLDKELKKNRVPVKNFVIEITESEVSYYDNDLMLFIKDLQQRGVRVALDDFGKGTASLHGLRKLPVDIVKIDRSFMESIPHENFNASLLIGIYSLLKQLGIEVVTEGVENKEQLAFISRESNSSMQGYYFSKPLHARLITEHLTGHSEIAFTKPFDNVYPLPKGD</sequence>
<dbReference type="InterPro" id="IPR029787">
    <property type="entry name" value="Nucleotide_cyclase"/>
</dbReference>
<dbReference type="Pfam" id="PF00990">
    <property type="entry name" value="GGDEF"/>
    <property type="match status" value="1"/>
</dbReference>
<dbReference type="Pfam" id="PF00563">
    <property type="entry name" value="EAL"/>
    <property type="match status" value="1"/>
</dbReference>
<dbReference type="PANTHER" id="PTHR44757:SF2">
    <property type="entry name" value="BIOFILM ARCHITECTURE MAINTENANCE PROTEIN MBAA"/>
    <property type="match status" value="1"/>
</dbReference>
<dbReference type="NCBIfam" id="TIGR00254">
    <property type="entry name" value="GGDEF"/>
    <property type="match status" value="1"/>
</dbReference>
<comment type="caution">
    <text evidence="4">The sequence shown here is derived from an EMBL/GenBank/DDBJ whole genome shotgun (WGS) entry which is preliminary data.</text>
</comment>
<dbReference type="InterPro" id="IPR000160">
    <property type="entry name" value="GGDEF_dom"/>
</dbReference>
<evidence type="ECO:0000259" key="3">
    <source>
        <dbReference type="PROSITE" id="PS50887"/>
    </source>
</evidence>
<dbReference type="EMBL" id="SORX01000008">
    <property type="protein sequence ID" value="TFD99800.1"/>
    <property type="molecule type" value="Genomic_DNA"/>
</dbReference>
<keyword evidence="1" id="KW-0472">Membrane</keyword>
<dbReference type="InterPro" id="IPR035919">
    <property type="entry name" value="EAL_sf"/>
</dbReference>
<dbReference type="RefSeq" id="WP_134382315.1">
    <property type="nucleotide sequence ID" value="NZ_SORX01000008.1"/>
</dbReference>
<keyword evidence="1" id="KW-0812">Transmembrane</keyword>
<proteinExistence type="predicted"/>
<evidence type="ECO:0000256" key="1">
    <source>
        <dbReference type="SAM" id="Phobius"/>
    </source>
</evidence>
<dbReference type="SMART" id="SM00267">
    <property type="entry name" value="GGDEF"/>
    <property type="match status" value="1"/>
</dbReference>
<dbReference type="SUPFAM" id="SSF141868">
    <property type="entry name" value="EAL domain-like"/>
    <property type="match status" value="1"/>
</dbReference>
<dbReference type="OrthoDB" id="9759607at2"/>
<dbReference type="Pfam" id="PF05228">
    <property type="entry name" value="CHASE4"/>
    <property type="match status" value="1"/>
</dbReference>
<feature type="transmembrane region" description="Helical" evidence="1">
    <location>
        <begin position="6"/>
        <end position="26"/>
    </location>
</feature>
<dbReference type="SUPFAM" id="SSF55073">
    <property type="entry name" value="Nucleotide cyclase"/>
    <property type="match status" value="1"/>
</dbReference>
<protein>
    <submittedName>
        <fullName evidence="4">EAL domain-containing protein</fullName>
    </submittedName>
</protein>
<evidence type="ECO:0000313" key="4">
    <source>
        <dbReference type="EMBL" id="TFD99800.1"/>
    </source>
</evidence>
<dbReference type="PROSITE" id="PS50883">
    <property type="entry name" value="EAL"/>
    <property type="match status" value="1"/>
</dbReference>